<keyword evidence="2" id="KW-1185">Reference proteome</keyword>
<comment type="caution">
    <text evidence="1">The sequence shown here is derived from an EMBL/GenBank/DDBJ whole genome shotgun (WGS) entry which is preliminary data.</text>
</comment>
<name>A0A3N9UTR5_9BACI</name>
<evidence type="ECO:0000313" key="2">
    <source>
        <dbReference type="Proteomes" id="UP000274033"/>
    </source>
</evidence>
<sequence length="230" mass="26916">MFENQHPELKKEEGYTSPASSLPLHELKMLQGYIHEQNLQNLGTLIPNYKKVFILIKFFKSKKNQLVEIYSRNHDEVIHTLGKVETVGRDFVMLKTLFTRIWIPYAAIHSATSPFGVPNIPSTHQHIVIDQELRRKLLTNFGETVSKKHQLRQQFYEELLETNLKTWKGTNFSIYSGKIYSGKVKDISTGKIHSTEKQEREILLPKVNYLKQARIVSFVQQMMNKLFKRN</sequence>
<organism evidence="1 2">
    <name type="scientific">Lysinibacillus composti</name>
    <dbReference type="NCBI Taxonomy" id="720633"/>
    <lineage>
        <taxon>Bacteria</taxon>
        <taxon>Bacillati</taxon>
        <taxon>Bacillota</taxon>
        <taxon>Bacilli</taxon>
        <taxon>Bacillales</taxon>
        <taxon>Bacillaceae</taxon>
        <taxon>Lysinibacillus</taxon>
    </lineage>
</organism>
<gene>
    <name evidence="1" type="ORF">EBB45_04455</name>
</gene>
<dbReference type="Proteomes" id="UP000274033">
    <property type="component" value="Unassembled WGS sequence"/>
</dbReference>
<dbReference type="OrthoDB" id="2732603at2"/>
<reference evidence="1 2" key="1">
    <citation type="journal article" date="2013" name="J. Microbiol.">
        <title>Lysinibacillus chungkukjangi sp. nov., isolated from Chungkukjang, Korean fermented soybean food.</title>
        <authorList>
            <person name="Kim S.J."/>
            <person name="Jang Y.H."/>
            <person name="Hamada M."/>
            <person name="Ahn J.H."/>
            <person name="Weon H.Y."/>
            <person name="Suzuki K."/>
            <person name="Whang K.S."/>
            <person name="Kwon S.W."/>
        </authorList>
    </citation>
    <scope>NUCLEOTIDE SEQUENCE [LARGE SCALE GENOMIC DNA]</scope>
    <source>
        <strain evidence="1 2">MCCC 1A12701</strain>
    </source>
</reference>
<protein>
    <submittedName>
        <fullName evidence="1">Uncharacterized protein</fullName>
    </submittedName>
</protein>
<accession>A0A3N9UTR5</accession>
<proteinExistence type="predicted"/>
<dbReference type="AlphaFoldDB" id="A0A3N9UTR5"/>
<evidence type="ECO:0000313" key="1">
    <source>
        <dbReference type="EMBL" id="RQW75872.1"/>
    </source>
</evidence>
<dbReference type="EMBL" id="RRCT01000002">
    <property type="protein sequence ID" value="RQW75872.1"/>
    <property type="molecule type" value="Genomic_DNA"/>
</dbReference>
<dbReference type="RefSeq" id="WP_124763048.1">
    <property type="nucleotide sequence ID" value="NZ_JAFBDY010000002.1"/>
</dbReference>